<accession>A0A0F6YIC9</accession>
<dbReference type="Pfam" id="PF01564">
    <property type="entry name" value="Spermine_synth"/>
    <property type="match status" value="1"/>
</dbReference>
<dbReference type="EMBL" id="CP011125">
    <property type="protein sequence ID" value="AKF06876.1"/>
    <property type="molecule type" value="Genomic_DNA"/>
</dbReference>
<keyword evidence="9" id="KW-1185">Reference proteome</keyword>
<feature type="transmembrane region" description="Helical" evidence="6">
    <location>
        <begin position="121"/>
        <end position="144"/>
    </location>
</feature>
<feature type="transmembrane region" description="Helical" evidence="6">
    <location>
        <begin position="223"/>
        <end position="249"/>
    </location>
</feature>
<name>A0A0F6YIC9_9BACT</name>
<feature type="transmembrane region" description="Helical" evidence="6">
    <location>
        <begin position="397"/>
        <end position="417"/>
    </location>
</feature>
<dbReference type="CDD" id="cd02440">
    <property type="entry name" value="AdoMet_MTases"/>
    <property type="match status" value="1"/>
</dbReference>
<dbReference type="GO" id="GO:0022857">
    <property type="term" value="F:transmembrane transporter activity"/>
    <property type="evidence" value="ECO:0007669"/>
    <property type="project" value="InterPro"/>
</dbReference>
<dbReference type="GO" id="GO:0006596">
    <property type="term" value="P:polyamine biosynthetic process"/>
    <property type="evidence" value="ECO:0007669"/>
    <property type="project" value="UniProtKB-KW"/>
</dbReference>
<dbReference type="STRING" id="927083.DB32_004025"/>
<protein>
    <recommendedName>
        <fullName evidence="7">Major facilitator superfamily (MFS) profile domain-containing protein</fullName>
    </recommendedName>
</protein>
<feature type="transmembrane region" description="Helical" evidence="6">
    <location>
        <begin position="150"/>
        <end position="170"/>
    </location>
</feature>
<evidence type="ECO:0000313" key="9">
    <source>
        <dbReference type="Proteomes" id="UP000034883"/>
    </source>
</evidence>
<dbReference type="SUPFAM" id="SSF53335">
    <property type="entry name" value="S-adenosyl-L-methionine-dependent methyltransferases"/>
    <property type="match status" value="1"/>
</dbReference>
<evidence type="ECO:0000256" key="1">
    <source>
        <dbReference type="ARBA" id="ARBA00022692"/>
    </source>
</evidence>
<feature type="transmembrane region" description="Helical" evidence="6">
    <location>
        <begin position="43"/>
        <end position="64"/>
    </location>
</feature>
<organism evidence="8 9">
    <name type="scientific">Sandaracinus amylolyticus</name>
    <dbReference type="NCBI Taxonomy" id="927083"/>
    <lineage>
        <taxon>Bacteria</taxon>
        <taxon>Pseudomonadati</taxon>
        <taxon>Myxococcota</taxon>
        <taxon>Polyangia</taxon>
        <taxon>Polyangiales</taxon>
        <taxon>Sandaracinaceae</taxon>
        <taxon>Sandaracinus</taxon>
    </lineage>
</organism>
<evidence type="ECO:0000256" key="4">
    <source>
        <dbReference type="ARBA" id="ARBA00023136"/>
    </source>
</evidence>
<dbReference type="InterPro" id="IPR011990">
    <property type="entry name" value="TPR-like_helical_dom_sf"/>
</dbReference>
<keyword evidence="1 6" id="KW-0812">Transmembrane</keyword>
<proteinExistence type="predicted"/>
<dbReference type="InterPro" id="IPR029063">
    <property type="entry name" value="SAM-dependent_MTases_sf"/>
</dbReference>
<feature type="transmembrane region" description="Helical" evidence="6">
    <location>
        <begin position="345"/>
        <end position="366"/>
    </location>
</feature>
<feature type="transmembrane region" description="Helical" evidence="6">
    <location>
        <begin position="196"/>
        <end position="217"/>
    </location>
</feature>
<dbReference type="PROSITE" id="PS50850">
    <property type="entry name" value="MFS"/>
    <property type="match status" value="1"/>
</dbReference>
<gene>
    <name evidence="8" type="ORF">DB32_004025</name>
</gene>
<dbReference type="SUPFAM" id="SSF48452">
    <property type="entry name" value="TPR-like"/>
    <property type="match status" value="1"/>
</dbReference>
<evidence type="ECO:0000256" key="2">
    <source>
        <dbReference type="ARBA" id="ARBA00022989"/>
    </source>
</evidence>
<dbReference type="InterPro" id="IPR020846">
    <property type="entry name" value="MFS_dom"/>
</dbReference>
<dbReference type="Gene3D" id="1.20.1250.20">
    <property type="entry name" value="MFS general substrate transporter like domains"/>
    <property type="match status" value="1"/>
</dbReference>
<feature type="domain" description="Major facilitator superfamily (MFS) profile" evidence="7">
    <location>
        <begin position="1"/>
        <end position="396"/>
    </location>
</feature>
<dbReference type="Gene3D" id="3.40.50.150">
    <property type="entry name" value="Vaccinia Virus protein VP39"/>
    <property type="match status" value="1"/>
</dbReference>
<feature type="compositionally biased region" description="Low complexity" evidence="5">
    <location>
        <begin position="1046"/>
        <end position="1058"/>
    </location>
</feature>
<dbReference type="PANTHER" id="PTHR43317">
    <property type="entry name" value="THERMOSPERMINE SYNTHASE ACAULIS5"/>
    <property type="match status" value="1"/>
</dbReference>
<evidence type="ECO:0000256" key="5">
    <source>
        <dbReference type="SAM" id="MobiDB-lite"/>
    </source>
</evidence>
<reference evidence="8 9" key="1">
    <citation type="submission" date="2015-03" db="EMBL/GenBank/DDBJ databases">
        <title>Genome assembly of Sandaracinus amylolyticus DSM 53668.</title>
        <authorList>
            <person name="Sharma G."/>
            <person name="Subramanian S."/>
        </authorList>
    </citation>
    <scope>NUCLEOTIDE SEQUENCE [LARGE SCALE GENOMIC DNA]</scope>
    <source>
        <strain evidence="8 9">DSM 53668</strain>
    </source>
</reference>
<sequence length="1064" mass="111273">MLHRVFGVSDLAVATVLACFFLGLGVGSALASRIAGRLARPAVAYAALEVAVAAYALASVPLMPRLHDAYAGLGGSLSFEMISLVRFSLASAALLPPTIAMGATLPVLARLMPQQAWSGSVTALYTANTLGAVSGAALGGFWLIPQLGTRASVIAAAVLGIAAAAIAMLWMRRDVPRSESDAGASAKVNTGRSAKLGIELVLTTLSGAIALGSEVVWTRVLRIIVHGTTGAFAAMLVNYLLGIAIGALLARRIVARVRAGVAFGVLQSLAILVTALAVITVPQLPRVIPLARGELDIVPHETWVLLLASASILFPLAIVTGTGLPLTWAMAAERTTDSAGASGRLLAANTIGGLVGALATGFFLVPTIGVEATLFTIATFSALASAIALRSSVDGSVLARVGAMTGPFVLLALVLAARPTLSLPYLLGAAQQPLQAMIAGPSESWRDELVFLREGRNTTVTVRRTRTGLALYNDGRPESGFSAGDPGFGHELVLLGALPGLFAEQRERVLIVGIGAGHTTTMALACGFEHVEAVELEQAVVDAARLLHDARGRPFPVDDPRVTLHIDDARNRIALAPSGSLDAVISQPSHPWLAGSSALYTTEFFEEVARALHPGGAFALWLNVFRMDAANLRSVLGTLSDVFPNVHGFVVEGSSLVLVATRSDLDWDRSAARMQEPALAALLRAADLSSVPRLGAKLELDAASARALGRDAERIRDDRPLLEFRLAQLSNTRRFELRDLDVARAHAPWLAPGASLAASSDVARVTSERIGTATSRPRALRAIAASLESLALSSGDRAMLEGRLADARGDVGGAIAAYERAGTPDAEALLDRLRLAEGMHEALLDRAISRAVQPTEGRAMLESALAMRDLATLRVTLAIADGIGYPPERELRDAVRAYVDRGCDGILEASAVTRLAATTPELARTVAECAQRAGASARAEAFAEEAVRARWRQASNWTDLGQRALAGGNGGLAWVALNRALTLQPTNSAAAIALARLHARDGRPQLAQQVILEAWRRNDGFEDARATLAAAASDLRIDLGIAPRGSSTSASTAPDAPDVTPSPR</sequence>
<evidence type="ECO:0000256" key="6">
    <source>
        <dbReference type="SAM" id="Phobius"/>
    </source>
</evidence>
<feature type="transmembrane region" description="Helical" evidence="6">
    <location>
        <begin position="12"/>
        <end position="31"/>
    </location>
</feature>
<feature type="transmembrane region" description="Helical" evidence="6">
    <location>
        <begin position="372"/>
        <end position="390"/>
    </location>
</feature>
<evidence type="ECO:0000313" key="8">
    <source>
        <dbReference type="EMBL" id="AKF06876.1"/>
    </source>
</evidence>
<dbReference type="PANTHER" id="PTHR43317:SF1">
    <property type="entry name" value="THERMOSPERMINE SYNTHASE ACAULIS5"/>
    <property type="match status" value="1"/>
</dbReference>
<evidence type="ECO:0000256" key="3">
    <source>
        <dbReference type="ARBA" id="ARBA00023115"/>
    </source>
</evidence>
<feature type="transmembrane region" description="Helical" evidence="6">
    <location>
        <begin position="302"/>
        <end position="324"/>
    </location>
</feature>
<evidence type="ECO:0000259" key="7">
    <source>
        <dbReference type="PROSITE" id="PS50850"/>
    </source>
</evidence>
<feature type="region of interest" description="Disordered" evidence="5">
    <location>
        <begin position="1043"/>
        <end position="1064"/>
    </location>
</feature>
<dbReference type="Proteomes" id="UP000034883">
    <property type="component" value="Chromosome"/>
</dbReference>
<dbReference type="Gene3D" id="1.25.40.10">
    <property type="entry name" value="Tetratricopeptide repeat domain"/>
    <property type="match status" value="1"/>
</dbReference>
<feature type="transmembrane region" description="Helical" evidence="6">
    <location>
        <begin position="84"/>
        <end position="109"/>
    </location>
</feature>
<keyword evidence="3" id="KW-0620">Polyamine biosynthesis</keyword>
<keyword evidence="4 6" id="KW-0472">Membrane</keyword>
<feature type="transmembrane region" description="Helical" evidence="6">
    <location>
        <begin position="261"/>
        <end position="282"/>
    </location>
</feature>
<dbReference type="KEGG" id="samy:DB32_004025"/>
<dbReference type="AlphaFoldDB" id="A0A0F6YIC9"/>
<dbReference type="InterPro" id="IPR036259">
    <property type="entry name" value="MFS_trans_sf"/>
</dbReference>
<dbReference type="SUPFAM" id="SSF103473">
    <property type="entry name" value="MFS general substrate transporter"/>
    <property type="match status" value="1"/>
</dbReference>
<keyword evidence="2 6" id="KW-1133">Transmembrane helix</keyword>